<evidence type="ECO:0000313" key="1">
    <source>
        <dbReference type="EMBL" id="GJT91095.1"/>
    </source>
</evidence>
<keyword evidence="1" id="KW-0695">RNA-directed DNA polymerase</keyword>
<dbReference type="PANTHER" id="PTHR45835:SF103">
    <property type="entry name" value="RNA-DIRECTED DNA POLYMERASE"/>
    <property type="match status" value="1"/>
</dbReference>
<dbReference type="Proteomes" id="UP001151760">
    <property type="component" value="Unassembled WGS sequence"/>
</dbReference>
<dbReference type="GO" id="GO:0003964">
    <property type="term" value="F:RNA-directed DNA polymerase activity"/>
    <property type="evidence" value="ECO:0007669"/>
    <property type="project" value="UniProtKB-KW"/>
</dbReference>
<gene>
    <name evidence="1" type="ORF">Tco_1079940</name>
</gene>
<comment type="caution">
    <text evidence="1">The sequence shown here is derived from an EMBL/GenBank/DDBJ whole genome shotgun (WGS) entry which is preliminary data.</text>
</comment>
<sequence>MECPCQSSQIMIEHLLQGFWQILHKALGTRLDMSMACHPQTDGQTQFSYNNSYHSSIRCAPFEALYGRKCRLSILWAEIRESRLIGLELVQETTDKVILIKERLKAARDCQNSYVGNRRKQLGFKVGDKVILEVSSWKVYLMCFNLKKYLADANLHVHLEEIKVDKTLCFVEEPVEIINREVKSLKHSRIPIVKVHWNSKRGYEDFIKTKYPHLLVEQAIVGSTK</sequence>
<proteinExistence type="predicted"/>
<organism evidence="1 2">
    <name type="scientific">Tanacetum coccineum</name>
    <dbReference type="NCBI Taxonomy" id="301880"/>
    <lineage>
        <taxon>Eukaryota</taxon>
        <taxon>Viridiplantae</taxon>
        <taxon>Streptophyta</taxon>
        <taxon>Embryophyta</taxon>
        <taxon>Tracheophyta</taxon>
        <taxon>Spermatophyta</taxon>
        <taxon>Magnoliopsida</taxon>
        <taxon>eudicotyledons</taxon>
        <taxon>Gunneridae</taxon>
        <taxon>Pentapetalae</taxon>
        <taxon>asterids</taxon>
        <taxon>campanulids</taxon>
        <taxon>Asterales</taxon>
        <taxon>Asteraceae</taxon>
        <taxon>Asteroideae</taxon>
        <taxon>Anthemideae</taxon>
        <taxon>Anthemidinae</taxon>
        <taxon>Tanacetum</taxon>
    </lineage>
</organism>
<evidence type="ECO:0000313" key="2">
    <source>
        <dbReference type="Proteomes" id="UP001151760"/>
    </source>
</evidence>
<keyword evidence="1" id="KW-0548">Nucleotidyltransferase</keyword>
<protein>
    <submittedName>
        <fullName evidence="1">Reverse transcriptase domain-containing protein</fullName>
    </submittedName>
</protein>
<dbReference type="InterPro" id="IPR036397">
    <property type="entry name" value="RNaseH_sf"/>
</dbReference>
<name>A0ABQ5HUT5_9ASTR</name>
<accession>A0ABQ5HUT5</accession>
<dbReference type="SUPFAM" id="SSF53098">
    <property type="entry name" value="Ribonuclease H-like"/>
    <property type="match status" value="1"/>
</dbReference>
<dbReference type="EMBL" id="BQNB010019987">
    <property type="protein sequence ID" value="GJT91095.1"/>
    <property type="molecule type" value="Genomic_DNA"/>
</dbReference>
<keyword evidence="1" id="KW-0808">Transferase</keyword>
<dbReference type="InterPro" id="IPR012337">
    <property type="entry name" value="RNaseH-like_sf"/>
</dbReference>
<dbReference type="Gene3D" id="3.30.420.10">
    <property type="entry name" value="Ribonuclease H-like superfamily/Ribonuclease H"/>
    <property type="match status" value="1"/>
</dbReference>
<keyword evidence="2" id="KW-1185">Reference proteome</keyword>
<dbReference type="PANTHER" id="PTHR45835">
    <property type="entry name" value="YALI0A06105P"/>
    <property type="match status" value="1"/>
</dbReference>
<reference evidence="1" key="2">
    <citation type="submission" date="2022-01" db="EMBL/GenBank/DDBJ databases">
        <authorList>
            <person name="Yamashiro T."/>
            <person name="Shiraishi A."/>
            <person name="Satake H."/>
            <person name="Nakayama K."/>
        </authorList>
    </citation>
    <scope>NUCLEOTIDE SEQUENCE</scope>
</reference>
<reference evidence="1" key="1">
    <citation type="journal article" date="2022" name="Int. J. Mol. Sci.">
        <title>Draft Genome of Tanacetum Coccineum: Genomic Comparison of Closely Related Tanacetum-Family Plants.</title>
        <authorList>
            <person name="Yamashiro T."/>
            <person name="Shiraishi A."/>
            <person name="Nakayama K."/>
            <person name="Satake H."/>
        </authorList>
    </citation>
    <scope>NUCLEOTIDE SEQUENCE</scope>
</reference>